<dbReference type="PROSITE" id="PS00430">
    <property type="entry name" value="TONB_DEPENDENT_REC_1"/>
    <property type="match status" value="1"/>
</dbReference>
<keyword evidence="6" id="KW-0406">Ion transport</keyword>
<dbReference type="EMBL" id="JAAQTL010000003">
    <property type="protein sequence ID" value="NID17393.1"/>
    <property type="molecule type" value="Genomic_DNA"/>
</dbReference>
<evidence type="ECO:0000256" key="11">
    <source>
        <dbReference type="PROSITE-ProRule" id="PRU01360"/>
    </source>
</evidence>
<dbReference type="InterPro" id="IPR039426">
    <property type="entry name" value="TonB-dep_rcpt-like"/>
</dbReference>
<dbReference type="InterPro" id="IPR036942">
    <property type="entry name" value="Beta-barrel_TonB_sf"/>
</dbReference>
<evidence type="ECO:0000256" key="10">
    <source>
        <dbReference type="ARBA" id="ARBA00023237"/>
    </source>
</evidence>
<comment type="caution">
    <text evidence="16">The sequence shown here is derived from an EMBL/GenBank/DDBJ whole genome shotgun (WGS) entry which is preliminary data.</text>
</comment>
<proteinExistence type="inferred from homology"/>
<evidence type="ECO:0000256" key="1">
    <source>
        <dbReference type="ARBA" id="ARBA00004571"/>
    </source>
</evidence>
<keyword evidence="4 11" id="KW-0812">Transmembrane</keyword>
<keyword evidence="16" id="KW-0675">Receptor</keyword>
<protein>
    <submittedName>
        <fullName evidence="16">TonB-dependent vitamin B12 receptor</fullName>
    </submittedName>
</protein>
<feature type="domain" description="TonB-dependent receptor plug" evidence="15">
    <location>
        <begin position="61"/>
        <end position="164"/>
    </location>
</feature>
<dbReference type="InterPro" id="IPR010916">
    <property type="entry name" value="TonB_box_CS"/>
</dbReference>
<sequence length="638" mass="68673">MPRGLARSAGSHHVSFRSSTLAVAIATAFLAPVVSFADEPSSDLDTVVVTASRTEQSAGQVLAASTVIDRTEIERLQPRSLADLLGRTPGVSIANNGGPGKATSVFMRGTEADHVLVLVDSVKVGSVTSGTAAFQDIPVDQIERIEIVRGPYSSLYGSDALGGVIQIFTRHPEGAFVPNVSVGVGSYDTLRGSAGFAGRGTQGWYSVEASHDQTDGINACRGKPSPGGGGCFTYEPDKDGYRNNALSLKGGWRFDEQWDADASATRTEGRNHYDGTSSNFAESATQVLGGRVRYKPAKDVLVTANVGRSEDLSTDEENGVYADTFNTHRDLASVQADIGRVSAGAGLTTLGFDWQRDRVVGNTDYLVDARRNHALFAQWQGEFGDSSVQGSLRRDENSQFGGKTTGSLQYGYALTKELRVTGSYGTAFKAPTFNDLYYPDYGNPGLGPETSRNWELGLRGTPAWGNWSLNAFQNKIDNLIVFDASLSGPLFPFGGANNIARSRIRGVELAADTTFGDWRVSGNATWLQPEDDGDGPTHGNLLPRRARRTAHLDVDRGFGALSVGASVSGSGYRYDDTANANRLGGYALTDLRAAYAFADAWKVELSANNVFDRHYETARYFNQPGRNWLLTLRYQPRS</sequence>
<keyword evidence="2 11" id="KW-0813">Transport</keyword>
<evidence type="ECO:0000259" key="15">
    <source>
        <dbReference type="Pfam" id="PF07715"/>
    </source>
</evidence>
<keyword evidence="8" id="KW-0626">Porin</keyword>
<dbReference type="GO" id="GO:0015420">
    <property type="term" value="F:ABC-type vitamin B12 transporter activity"/>
    <property type="evidence" value="ECO:0007669"/>
    <property type="project" value="InterPro"/>
</dbReference>
<dbReference type="GO" id="GO:0009279">
    <property type="term" value="C:cell outer membrane"/>
    <property type="evidence" value="ECO:0007669"/>
    <property type="project" value="UniProtKB-SubCell"/>
</dbReference>
<dbReference type="InterPro" id="IPR037066">
    <property type="entry name" value="Plug_dom_sf"/>
</dbReference>
<organism evidence="16 17">
    <name type="scientific">Luteibacter yeojuensis</name>
    <dbReference type="NCBI Taxonomy" id="345309"/>
    <lineage>
        <taxon>Bacteria</taxon>
        <taxon>Pseudomonadati</taxon>
        <taxon>Pseudomonadota</taxon>
        <taxon>Gammaproteobacteria</taxon>
        <taxon>Lysobacterales</taxon>
        <taxon>Rhodanobacteraceae</taxon>
        <taxon>Luteibacter</taxon>
    </lineage>
</organism>
<reference evidence="16 17" key="1">
    <citation type="journal article" date="2006" name="Int. J. Syst. Evol. Microbiol.">
        <title>Dyella yeojuensis sp. nov., isolated from greenhouse soil in Korea.</title>
        <authorList>
            <person name="Kim B.Y."/>
            <person name="Weon H.Y."/>
            <person name="Lee K.H."/>
            <person name="Seok S.J."/>
            <person name="Kwon S.W."/>
            <person name="Go S.J."/>
            <person name="Stackebrandt E."/>
        </authorList>
    </citation>
    <scope>NUCLEOTIDE SEQUENCE [LARGE SCALE GENOMIC DNA]</scope>
    <source>
        <strain evidence="16 17">DSM 17673</strain>
    </source>
</reference>
<evidence type="ECO:0000256" key="9">
    <source>
        <dbReference type="ARBA" id="ARBA00023136"/>
    </source>
</evidence>
<comment type="similarity">
    <text evidence="11 13">Belongs to the TonB-dependent receptor family.</text>
</comment>
<evidence type="ECO:0000256" key="7">
    <source>
        <dbReference type="ARBA" id="ARBA00023077"/>
    </source>
</evidence>
<dbReference type="GO" id="GO:0046930">
    <property type="term" value="C:pore complex"/>
    <property type="evidence" value="ECO:0007669"/>
    <property type="project" value="UniProtKB-KW"/>
</dbReference>
<evidence type="ECO:0000256" key="8">
    <source>
        <dbReference type="ARBA" id="ARBA00023114"/>
    </source>
</evidence>
<name>A0A7X5QXT3_9GAMM</name>
<dbReference type="SUPFAM" id="SSF56935">
    <property type="entry name" value="Porins"/>
    <property type="match status" value="1"/>
</dbReference>
<dbReference type="InterPro" id="IPR000531">
    <property type="entry name" value="Beta-barrel_TonB"/>
</dbReference>
<feature type="domain" description="TonB-dependent receptor-like beta-barrel" evidence="14">
    <location>
        <begin position="210"/>
        <end position="610"/>
    </location>
</feature>
<evidence type="ECO:0000256" key="5">
    <source>
        <dbReference type="ARBA" id="ARBA00022729"/>
    </source>
</evidence>
<dbReference type="InterPro" id="IPR012910">
    <property type="entry name" value="Plug_dom"/>
</dbReference>
<dbReference type="InterPro" id="IPR010101">
    <property type="entry name" value="B12_transptr_BtuB"/>
</dbReference>
<evidence type="ECO:0000256" key="2">
    <source>
        <dbReference type="ARBA" id="ARBA00022448"/>
    </source>
</evidence>
<gene>
    <name evidence="16" type="primary">btuB</name>
    <name evidence="16" type="ORF">HBF32_18105</name>
</gene>
<dbReference type="PANTHER" id="PTHR30069">
    <property type="entry name" value="TONB-DEPENDENT OUTER MEMBRANE RECEPTOR"/>
    <property type="match status" value="1"/>
</dbReference>
<keyword evidence="10 11" id="KW-0998">Cell outer membrane</keyword>
<evidence type="ECO:0000256" key="13">
    <source>
        <dbReference type="RuleBase" id="RU003357"/>
    </source>
</evidence>
<evidence type="ECO:0000256" key="6">
    <source>
        <dbReference type="ARBA" id="ARBA00023065"/>
    </source>
</evidence>
<evidence type="ECO:0000313" key="17">
    <source>
        <dbReference type="Proteomes" id="UP000518878"/>
    </source>
</evidence>
<dbReference type="Pfam" id="PF00593">
    <property type="entry name" value="TonB_dep_Rec_b-barrel"/>
    <property type="match status" value="1"/>
</dbReference>
<dbReference type="GO" id="GO:0015288">
    <property type="term" value="F:porin activity"/>
    <property type="evidence" value="ECO:0007669"/>
    <property type="project" value="UniProtKB-KW"/>
</dbReference>
<feature type="short sequence motif" description="TonB box" evidence="12">
    <location>
        <begin position="46"/>
        <end position="52"/>
    </location>
</feature>
<evidence type="ECO:0000256" key="12">
    <source>
        <dbReference type="PROSITE-ProRule" id="PRU10143"/>
    </source>
</evidence>
<keyword evidence="3 11" id="KW-1134">Transmembrane beta strand</keyword>
<dbReference type="Proteomes" id="UP000518878">
    <property type="component" value="Unassembled WGS sequence"/>
</dbReference>
<keyword evidence="5" id="KW-0732">Signal</keyword>
<evidence type="ECO:0000256" key="3">
    <source>
        <dbReference type="ARBA" id="ARBA00022452"/>
    </source>
</evidence>
<dbReference type="GO" id="GO:0006811">
    <property type="term" value="P:monoatomic ion transport"/>
    <property type="evidence" value="ECO:0007669"/>
    <property type="project" value="UniProtKB-KW"/>
</dbReference>
<dbReference type="Pfam" id="PF07715">
    <property type="entry name" value="Plug"/>
    <property type="match status" value="1"/>
</dbReference>
<comment type="subcellular location">
    <subcellularLocation>
        <location evidence="1 11">Cell outer membrane</location>
        <topology evidence="1 11">Multi-pass membrane protein</topology>
    </subcellularLocation>
</comment>
<keyword evidence="17" id="KW-1185">Reference proteome</keyword>
<evidence type="ECO:0000256" key="4">
    <source>
        <dbReference type="ARBA" id="ARBA00022692"/>
    </source>
</evidence>
<dbReference type="Gene3D" id="2.170.130.10">
    <property type="entry name" value="TonB-dependent receptor, plug domain"/>
    <property type="match status" value="1"/>
</dbReference>
<keyword evidence="9 11" id="KW-0472">Membrane</keyword>
<dbReference type="PANTHER" id="PTHR30069:SF53">
    <property type="entry name" value="COLICIN I RECEPTOR-RELATED"/>
    <property type="match status" value="1"/>
</dbReference>
<evidence type="ECO:0000259" key="14">
    <source>
        <dbReference type="Pfam" id="PF00593"/>
    </source>
</evidence>
<keyword evidence="7 12" id="KW-0798">TonB box</keyword>
<evidence type="ECO:0000313" key="16">
    <source>
        <dbReference type="EMBL" id="NID17393.1"/>
    </source>
</evidence>
<dbReference type="Gene3D" id="2.40.170.20">
    <property type="entry name" value="TonB-dependent receptor, beta-barrel domain"/>
    <property type="match status" value="1"/>
</dbReference>
<dbReference type="RefSeq" id="WP_166701300.1">
    <property type="nucleotide sequence ID" value="NZ_JAAQTL010000003.1"/>
</dbReference>
<dbReference type="CDD" id="cd01347">
    <property type="entry name" value="ligand_gated_channel"/>
    <property type="match status" value="1"/>
</dbReference>
<dbReference type="AlphaFoldDB" id="A0A7X5QXT3"/>
<dbReference type="NCBIfam" id="TIGR01779">
    <property type="entry name" value="TonB-B12"/>
    <property type="match status" value="1"/>
</dbReference>
<dbReference type="PROSITE" id="PS52016">
    <property type="entry name" value="TONB_DEPENDENT_REC_3"/>
    <property type="match status" value="1"/>
</dbReference>
<accession>A0A7X5QXT3</accession>